<dbReference type="PANTHER" id="PTHR42904:SF12">
    <property type="entry name" value="ADP-RIBOSE PYROPHOSPHATASE-RELATED"/>
    <property type="match status" value="1"/>
</dbReference>
<dbReference type="KEGG" id="psac:PSM36_0629"/>
<proteinExistence type="inferred from homology"/>
<dbReference type="PROSITE" id="PS00893">
    <property type="entry name" value="NUDIX_BOX"/>
    <property type="match status" value="1"/>
</dbReference>
<dbReference type="GO" id="GO:0035529">
    <property type="term" value="F:NADH pyrophosphatase activity"/>
    <property type="evidence" value="ECO:0007669"/>
    <property type="project" value="TreeGrafter"/>
</dbReference>
<dbReference type="GO" id="GO:0046872">
    <property type="term" value="F:metal ion binding"/>
    <property type="evidence" value="ECO:0007669"/>
    <property type="project" value="UniProtKB-KW"/>
</dbReference>
<evidence type="ECO:0000256" key="3">
    <source>
        <dbReference type="ARBA" id="ARBA00022801"/>
    </source>
</evidence>
<name>A0A1R3SZZ8_9BACT</name>
<dbReference type="CDD" id="cd04681">
    <property type="entry name" value="NUDIX_Hydrolase"/>
    <property type="match status" value="1"/>
</dbReference>
<dbReference type="GO" id="GO:0005829">
    <property type="term" value="C:cytosol"/>
    <property type="evidence" value="ECO:0007669"/>
    <property type="project" value="TreeGrafter"/>
</dbReference>
<dbReference type="GO" id="GO:0006742">
    <property type="term" value="P:NADP+ catabolic process"/>
    <property type="evidence" value="ECO:0007669"/>
    <property type="project" value="TreeGrafter"/>
</dbReference>
<dbReference type="InterPro" id="IPR050241">
    <property type="entry name" value="NAD-cap_RNA_hydrolase_NudC"/>
</dbReference>
<dbReference type="Gene3D" id="3.90.79.10">
    <property type="entry name" value="Nucleoside Triphosphate Pyrophosphohydrolase"/>
    <property type="match status" value="1"/>
</dbReference>
<dbReference type="PRINTS" id="PR00502">
    <property type="entry name" value="NUDIXFAMILY"/>
</dbReference>
<dbReference type="RefSeq" id="WP_076928746.1">
    <property type="nucleotide sequence ID" value="NZ_LT605205.1"/>
</dbReference>
<keyword evidence="3 5" id="KW-0378">Hydrolase</keyword>
<dbReference type="GO" id="GO:0019677">
    <property type="term" value="P:NAD+ catabolic process"/>
    <property type="evidence" value="ECO:0007669"/>
    <property type="project" value="TreeGrafter"/>
</dbReference>
<dbReference type="STRING" id="1642647.PSM36_0629"/>
<evidence type="ECO:0000256" key="1">
    <source>
        <dbReference type="ARBA" id="ARBA00001946"/>
    </source>
</evidence>
<dbReference type="InterPro" id="IPR020084">
    <property type="entry name" value="NUDIX_hydrolase_CS"/>
</dbReference>
<gene>
    <name evidence="7" type="ORF">PSM36_0629</name>
</gene>
<evidence type="ECO:0000313" key="8">
    <source>
        <dbReference type="Proteomes" id="UP000187464"/>
    </source>
</evidence>
<evidence type="ECO:0000256" key="4">
    <source>
        <dbReference type="ARBA" id="ARBA00022842"/>
    </source>
</evidence>
<accession>A0A1R3SZZ8</accession>
<comment type="similarity">
    <text evidence="5">Belongs to the Nudix hydrolase family.</text>
</comment>
<dbReference type="PANTHER" id="PTHR42904">
    <property type="entry name" value="NUDIX HYDROLASE, NUDC SUBFAMILY"/>
    <property type="match status" value="1"/>
</dbReference>
<dbReference type="InterPro" id="IPR015797">
    <property type="entry name" value="NUDIX_hydrolase-like_dom_sf"/>
</dbReference>
<comment type="cofactor">
    <cofactor evidence="1">
        <name>Mg(2+)</name>
        <dbReference type="ChEBI" id="CHEBI:18420"/>
    </cofactor>
</comment>
<feature type="domain" description="Nudix hydrolase" evidence="6">
    <location>
        <begin position="39"/>
        <end position="173"/>
    </location>
</feature>
<keyword evidence="4" id="KW-0460">Magnesium</keyword>
<evidence type="ECO:0000256" key="2">
    <source>
        <dbReference type="ARBA" id="ARBA00022723"/>
    </source>
</evidence>
<dbReference type="InterPro" id="IPR020476">
    <property type="entry name" value="Nudix_hydrolase"/>
</dbReference>
<dbReference type="Proteomes" id="UP000187464">
    <property type="component" value="Chromosome I"/>
</dbReference>
<dbReference type="EMBL" id="LT605205">
    <property type="protein sequence ID" value="SCD19459.1"/>
    <property type="molecule type" value="Genomic_DNA"/>
</dbReference>
<protein>
    <submittedName>
        <fullName evidence="7">NUDIX domain-containing protein</fullName>
    </submittedName>
</protein>
<evidence type="ECO:0000259" key="6">
    <source>
        <dbReference type="PROSITE" id="PS51462"/>
    </source>
</evidence>
<sequence>MKHPLHQFHFCPKCGSNRFTEHNEKSKKCSGCGFIYYFNSSAAVVAVIENNKGEVLVARRAKDPAQGTLDLPGGFIDMYETAEEAVTREIGEETGLSINSSQYLFSIPNIYLYSGFEVHTVDIFFKCRVNDFNHLTAQDDVSELLFISYDKINPSDFGLVSIRKGVEKLLSENK</sequence>
<dbReference type="Pfam" id="PF00293">
    <property type="entry name" value="NUDIX"/>
    <property type="match status" value="1"/>
</dbReference>
<dbReference type="SUPFAM" id="SSF55811">
    <property type="entry name" value="Nudix"/>
    <property type="match status" value="1"/>
</dbReference>
<evidence type="ECO:0000313" key="7">
    <source>
        <dbReference type="EMBL" id="SCD19459.1"/>
    </source>
</evidence>
<dbReference type="AlphaFoldDB" id="A0A1R3SZZ8"/>
<dbReference type="PROSITE" id="PS51462">
    <property type="entry name" value="NUDIX"/>
    <property type="match status" value="1"/>
</dbReference>
<organism evidence="7 8">
    <name type="scientific">Proteiniphilum saccharofermentans</name>
    <dbReference type="NCBI Taxonomy" id="1642647"/>
    <lineage>
        <taxon>Bacteria</taxon>
        <taxon>Pseudomonadati</taxon>
        <taxon>Bacteroidota</taxon>
        <taxon>Bacteroidia</taxon>
        <taxon>Bacteroidales</taxon>
        <taxon>Dysgonomonadaceae</taxon>
        <taxon>Proteiniphilum</taxon>
    </lineage>
</organism>
<dbReference type="InterPro" id="IPR000086">
    <property type="entry name" value="NUDIX_hydrolase_dom"/>
</dbReference>
<reference evidence="8" key="1">
    <citation type="submission" date="2016-08" db="EMBL/GenBank/DDBJ databases">
        <authorList>
            <person name="Wibberg D."/>
        </authorList>
    </citation>
    <scope>NUCLEOTIDE SEQUENCE [LARGE SCALE GENOMIC DNA]</scope>
</reference>
<evidence type="ECO:0000256" key="5">
    <source>
        <dbReference type="RuleBase" id="RU003476"/>
    </source>
</evidence>
<keyword evidence="8" id="KW-1185">Reference proteome</keyword>
<keyword evidence="2" id="KW-0479">Metal-binding</keyword>